<evidence type="ECO:0000313" key="2">
    <source>
        <dbReference type="EMBL" id="KAE8383625.1"/>
    </source>
</evidence>
<feature type="compositionally biased region" description="Basic residues" evidence="1">
    <location>
        <begin position="78"/>
        <end position="88"/>
    </location>
</feature>
<dbReference type="EMBL" id="ML736154">
    <property type="protein sequence ID" value="KAE8383625.1"/>
    <property type="molecule type" value="Genomic_DNA"/>
</dbReference>
<sequence>MATVGCGMIWEVERSKLLYGRTRNREEKMTKVKNVNERKFFFSRAAMRTEGKKRRDTGREKRGSKREDGAKREESRRGGRGLTRKGKRRVSDSEYKRDQKKTKL</sequence>
<protein>
    <submittedName>
        <fullName evidence="2">Uncharacterized protein</fullName>
    </submittedName>
</protein>
<dbReference type="AlphaFoldDB" id="A0A5N7BP61"/>
<name>A0A5N7BP61_9EURO</name>
<keyword evidence="3" id="KW-1185">Reference proteome</keyword>
<feature type="region of interest" description="Disordered" evidence="1">
    <location>
        <begin position="41"/>
        <end position="104"/>
    </location>
</feature>
<proteinExistence type="predicted"/>
<evidence type="ECO:0000256" key="1">
    <source>
        <dbReference type="SAM" id="MobiDB-lite"/>
    </source>
</evidence>
<reference evidence="2 3" key="1">
    <citation type="submission" date="2019-04" db="EMBL/GenBank/DDBJ databases">
        <title>Friends and foes A comparative genomics studyof 23 Aspergillus species from section Flavi.</title>
        <authorList>
            <consortium name="DOE Joint Genome Institute"/>
            <person name="Kjaerbolling I."/>
            <person name="Vesth T."/>
            <person name="Frisvad J.C."/>
            <person name="Nybo J.L."/>
            <person name="Theobald S."/>
            <person name="Kildgaard S."/>
            <person name="Isbrandt T."/>
            <person name="Kuo A."/>
            <person name="Sato A."/>
            <person name="Lyhne E.K."/>
            <person name="Kogle M.E."/>
            <person name="Wiebenga A."/>
            <person name="Kun R.S."/>
            <person name="Lubbers R.J."/>
            <person name="Makela M.R."/>
            <person name="Barry K."/>
            <person name="Chovatia M."/>
            <person name="Clum A."/>
            <person name="Daum C."/>
            <person name="Haridas S."/>
            <person name="He G."/>
            <person name="LaButti K."/>
            <person name="Lipzen A."/>
            <person name="Mondo S."/>
            <person name="Riley R."/>
            <person name="Salamov A."/>
            <person name="Simmons B.A."/>
            <person name="Magnuson J.K."/>
            <person name="Henrissat B."/>
            <person name="Mortensen U.H."/>
            <person name="Larsen T.O."/>
            <person name="Devries R.P."/>
            <person name="Grigoriev I.V."/>
            <person name="Machida M."/>
            <person name="Baker S.E."/>
            <person name="Andersen M.R."/>
        </authorList>
    </citation>
    <scope>NUCLEOTIDE SEQUENCE [LARGE SCALE GENOMIC DNA]</scope>
    <source>
        <strain evidence="2 3">IBT 29228</strain>
    </source>
</reference>
<accession>A0A5N7BP61</accession>
<evidence type="ECO:0000313" key="3">
    <source>
        <dbReference type="Proteomes" id="UP000326198"/>
    </source>
</evidence>
<feature type="compositionally biased region" description="Basic and acidic residues" evidence="1">
    <location>
        <begin position="57"/>
        <end position="77"/>
    </location>
</feature>
<organism evidence="2 3">
    <name type="scientific">Aspergillus bertholletiae</name>
    <dbReference type="NCBI Taxonomy" id="1226010"/>
    <lineage>
        <taxon>Eukaryota</taxon>
        <taxon>Fungi</taxon>
        <taxon>Dikarya</taxon>
        <taxon>Ascomycota</taxon>
        <taxon>Pezizomycotina</taxon>
        <taxon>Eurotiomycetes</taxon>
        <taxon>Eurotiomycetidae</taxon>
        <taxon>Eurotiales</taxon>
        <taxon>Aspergillaceae</taxon>
        <taxon>Aspergillus</taxon>
        <taxon>Aspergillus subgen. Circumdati</taxon>
    </lineage>
</organism>
<dbReference type="Proteomes" id="UP000326198">
    <property type="component" value="Unassembled WGS sequence"/>
</dbReference>
<gene>
    <name evidence="2" type="ORF">BDV26DRAFT_251325</name>
</gene>